<sequence>MDRPLTGIRIIDAVDGPLQTVGRILSDLGAEVIRIEAPGGSPARRDGVFVGADNLTFGLKNRGKRHVIVDVTSAPGAADFLRLAASADVVIRDGSAWTWADRGLSAATMRAANSRLVVVEMSDFGNFGDRSSWHATPDVHAALSTVLSRSGLPDVDEPLLPPEFLAYESAAIQAVWVVLLELAHVRATGEGDVADFSVQEALIQILDPVFGIGGSARAGVPLSDLPRGRPDARHLYPIFRTTDGWVRICVLAKRQWQGMFEWLGRPEAFADPRYDNTQARFAAAATLYPMIGAMFAGLTMEEAVEQGQQRGVPTAALADATDVLAQPAFRESGSFADAPDLAAGAVAPTGWFEIDDQRVGARSGDGRPVDAAAFSFAARESFPTLQPGAHAGRAPFEGLRVLDLGVIVVGAELGRLFADYGADVIKIESSAFPDGSRQTLGGELISEGSSWGMRNKRSLGLNLRSDQGRRLFSELVAVSDVILTNFKPGTLASLGFDMPTLRQLNPRIVLSESSAFGNHGPWSRRLGYGPLVRASAGLSTLWSYPGNDDGYSDAITIFPDHVVARLNAAAIVALLLRRDRTGRGGRVSTAQVDAIFGAMADALTAASLQPDAAPRAEGNDRGGDAFRGVFRTAGDDEWLVVDARGDERFAAVSRTIGRPDLAADPALATAAARWQHRDELRAILAAWARERSGADAAASLQAAGVPAGPMLRLDDIQTDPHLRLRGAFGQLIQPQFPAPLPTNLGEARTMTLAEPTLAPAPLAAENTRAVLADVLGMAPEEIQRLLDAGDLEEHPAAPVPLPTAAPAAAATATA</sequence>
<name>A0A4S2CXI6_9MICO</name>
<dbReference type="InterPro" id="IPR003673">
    <property type="entry name" value="CoA-Trfase_fam_III"/>
</dbReference>
<dbReference type="GO" id="GO:0016740">
    <property type="term" value="F:transferase activity"/>
    <property type="evidence" value="ECO:0007669"/>
    <property type="project" value="UniProtKB-KW"/>
</dbReference>
<reference evidence="4 5" key="1">
    <citation type="submission" date="2019-04" db="EMBL/GenBank/DDBJ databases">
        <title>Microbes associate with the intestines of laboratory mice.</title>
        <authorList>
            <person name="Navarre W."/>
            <person name="Wong E."/>
            <person name="Huang K."/>
            <person name="Tropini C."/>
            <person name="Ng K."/>
            <person name="Yu B."/>
        </authorList>
    </citation>
    <scope>NUCLEOTIDE SEQUENCE [LARGE SCALE GENOMIC DNA]</scope>
    <source>
        <strain evidence="4 5">NM46_B2-13</strain>
    </source>
</reference>
<gene>
    <name evidence="4" type="ORF">E5344_14545</name>
</gene>
<dbReference type="Pfam" id="PF02515">
    <property type="entry name" value="CoA_transf_3"/>
    <property type="match status" value="2"/>
</dbReference>
<feature type="compositionally biased region" description="Low complexity" evidence="3">
    <location>
        <begin position="804"/>
        <end position="814"/>
    </location>
</feature>
<keyword evidence="2 4" id="KW-0808">Transferase</keyword>
<proteinExistence type="inferred from homology"/>
<comment type="caution">
    <text evidence="4">The sequence shown here is derived from an EMBL/GenBank/DDBJ whole genome shotgun (WGS) entry which is preliminary data.</text>
</comment>
<protein>
    <submittedName>
        <fullName evidence="4">CoA transferase</fullName>
    </submittedName>
</protein>
<dbReference type="InterPro" id="IPR023606">
    <property type="entry name" value="CoA-Trfase_III_dom_1_sf"/>
</dbReference>
<evidence type="ECO:0000256" key="1">
    <source>
        <dbReference type="ARBA" id="ARBA00008383"/>
    </source>
</evidence>
<evidence type="ECO:0000313" key="5">
    <source>
        <dbReference type="Proteomes" id="UP000309893"/>
    </source>
</evidence>
<dbReference type="InterPro" id="IPR044855">
    <property type="entry name" value="CoA-Trfase_III_dom3_sf"/>
</dbReference>
<dbReference type="SUPFAM" id="SSF89796">
    <property type="entry name" value="CoA-transferase family III (CaiB/BaiF)"/>
    <property type="match status" value="2"/>
</dbReference>
<evidence type="ECO:0000313" key="4">
    <source>
        <dbReference type="EMBL" id="TGY33286.1"/>
    </source>
</evidence>
<dbReference type="PANTHER" id="PTHR48228">
    <property type="entry name" value="SUCCINYL-COA--D-CITRAMALATE COA-TRANSFERASE"/>
    <property type="match status" value="1"/>
</dbReference>
<accession>A0A4S2CXI6</accession>
<dbReference type="InterPro" id="IPR050509">
    <property type="entry name" value="CoA-transferase_III"/>
</dbReference>
<dbReference type="Proteomes" id="UP000309893">
    <property type="component" value="Unassembled WGS sequence"/>
</dbReference>
<evidence type="ECO:0000256" key="3">
    <source>
        <dbReference type="SAM" id="MobiDB-lite"/>
    </source>
</evidence>
<dbReference type="Gene3D" id="3.40.50.10540">
    <property type="entry name" value="Crotonobetainyl-coa:carnitine coa-transferase, domain 1"/>
    <property type="match status" value="2"/>
</dbReference>
<dbReference type="Gene3D" id="3.30.1540.10">
    <property type="entry name" value="formyl-coa transferase, domain 3"/>
    <property type="match status" value="2"/>
</dbReference>
<evidence type="ECO:0000256" key="2">
    <source>
        <dbReference type="ARBA" id="ARBA00022679"/>
    </source>
</evidence>
<organism evidence="4 5">
    <name type="scientific">Microbacterium laevaniformans</name>
    <dbReference type="NCBI Taxonomy" id="36807"/>
    <lineage>
        <taxon>Bacteria</taxon>
        <taxon>Bacillati</taxon>
        <taxon>Actinomycetota</taxon>
        <taxon>Actinomycetes</taxon>
        <taxon>Micrococcales</taxon>
        <taxon>Microbacteriaceae</taxon>
        <taxon>Microbacterium</taxon>
    </lineage>
</organism>
<comment type="similarity">
    <text evidence="1">Belongs to the CoA-transferase III family.</text>
</comment>
<dbReference type="PANTHER" id="PTHR48228:SF6">
    <property type="entry name" value="L-CARNITINE COA-TRANSFERASE"/>
    <property type="match status" value="1"/>
</dbReference>
<dbReference type="EMBL" id="SRYO01000014">
    <property type="protein sequence ID" value="TGY33286.1"/>
    <property type="molecule type" value="Genomic_DNA"/>
</dbReference>
<feature type="region of interest" description="Disordered" evidence="3">
    <location>
        <begin position="793"/>
        <end position="814"/>
    </location>
</feature>
<dbReference type="OrthoDB" id="9797653at2"/>
<dbReference type="AlphaFoldDB" id="A0A4S2CXI6"/>